<comment type="caution">
    <text evidence="9">The sequence shown here is derived from an EMBL/GenBank/DDBJ whole genome shotgun (WGS) entry which is preliminary data.</text>
</comment>
<dbReference type="GO" id="GO:0005829">
    <property type="term" value="C:cytosol"/>
    <property type="evidence" value="ECO:0007669"/>
    <property type="project" value="TreeGrafter"/>
</dbReference>
<dbReference type="InterPro" id="IPR015824">
    <property type="entry name" value="Phosphoglycerate_kinase_N"/>
</dbReference>
<dbReference type="PANTHER" id="PTHR11406">
    <property type="entry name" value="PHOSPHOGLYCERATE KINASE"/>
    <property type="match status" value="1"/>
</dbReference>
<comment type="catalytic activity">
    <reaction evidence="1 8">
        <text>(2R)-3-phosphoglycerate + ATP = (2R)-3-phospho-glyceroyl phosphate + ADP</text>
        <dbReference type="Rhea" id="RHEA:14801"/>
        <dbReference type="ChEBI" id="CHEBI:30616"/>
        <dbReference type="ChEBI" id="CHEBI:57604"/>
        <dbReference type="ChEBI" id="CHEBI:58272"/>
        <dbReference type="ChEBI" id="CHEBI:456216"/>
        <dbReference type="EC" id="2.7.2.3"/>
    </reaction>
</comment>
<dbReference type="AlphaFoldDB" id="A0A9D9DKC4"/>
<dbReference type="SUPFAM" id="SSF53748">
    <property type="entry name" value="Phosphoglycerate kinase"/>
    <property type="match status" value="1"/>
</dbReference>
<dbReference type="PANTHER" id="PTHR11406:SF23">
    <property type="entry name" value="PHOSPHOGLYCERATE KINASE 1, CHLOROPLASTIC-RELATED"/>
    <property type="match status" value="1"/>
</dbReference>
<evidence type="ECO:0000256" key="1">
    <source>
        <dbReference type="ARBA" id="ARBA00000642"/>
    </source>
</evidence>
<dbReference type="FunFam" id="3.40.50.1260:FF:000010">
    <property type="entry name" value="Phosphoglycerate kinase"/>
    <property type="match status" value="1"/>
</dbReference>
<evidence type="ECO:0000256" key="8">
    <source>
        <dbReference type="RuleBase" id="RU000532"/>
    </source>
</evidence>
<proteinExistence type="inferred from homology"/>
<accession>A0A9D9DKC4</accession>
<dbReference type="GO" id="GO:0005524">
    <property type="term" value="F:ATP binding"/>
    <property type="evidence" value="ECO:0007669"/>
    <property type="project" value="UniProtKB-KW"/>
</dbReference>
<keyword evidence="4 8" id="KW-0808">Transferase</keyword>
<evidence type="ECO:0000313" key="10">
    <source>
        <dbReference type="Proteomes" id="UP000823635"/>
    </source>
</evidence>
<dbReference type="EMBL" id="JADINB010000062">
    <property type="protein sequence ID" value="MBO8428801.1"/>
    <property type="molecule type" value="Genomic_DNA"/>
</dbReference>
<protein>
    <recommendedName>
        <fullName evidence="3 8">Phosphoglycerate kinase</fullName>
        <ecNumber evidence="3 8">2.7.2.3</ecNumber>
    </recommendedName>
</protein>
<dbReference type="EC" id="2.7.2.3" evidence="3 8"/>
<name>A0A9D9DKC4_9BACT</name>
<reference evidence="9" key="1">
    <citation type="submission" date="2020-10" db="EMBL/GenBank/DDBJ databases">
        <authorList>
            <person name="Gilroy R."/>
        </authorList>
    </citation>
    <scope>NUCLEOTIDE SEQUENCE</scope>
    <source>
        <strain evidence="9">15467</strain>
    </source>
</reference>
<feature type="non-terminal residue" evidence="9">
    <location>
        <position position="101"/>
    </location>
</feature>
<keyword evidence="6 8" id="KW-0418">Kinase</keyword>
<dbReference type="InterPro" id="IPR001576">
    <property type="entry name" value="Phosphoglycerate_kinase"/>
</dbReference>
<evidence type="ECO:0000256" key="2">
    <source>
        <dbReference type="ARBA" id="ARBA00008982"/>
    </source>
</evidence>
<dbReference type="Pfam" id="PF00162">
    <property type="entry name" value="PGK"/>
    <property type="match status" value="1"/>
</dbReference>
<organism evidence="9 10">
    <name type="scientific">Candidatus Egerieousia excrementavium</name>
    <dbReference type="NCBI Taxonomy" id="2840778"/>
    <lineage>
        <taxon>Bacteria</taxon>
        <taxon>Pseudomonadati</taxon>
        <taxon>Bacteroidota</taxon>
        <taxon>Bacteroidia</taxon>
        <taxon>Bacteroidales</taxon>
        <taxon>Candidatus Egerieousia</taxon>
    </lineage>
</organism>
<keyword evidence="5" id="KW-0547">Nucleotide-binding</keyword>
<dbReference type="GO" id="GO:0004618">
    <property type="term" value="F:phosphoglycerate kinase activity"/>
    <property type="evidence" value="ECO:0007669"/>
    <property type="project" value="UniProtKB-EC"/>
</dbReference>
<dbReference type="PRINTS" id="PR00477">
    <property type="entry name" value="PHGLYCKINASE"/>
</dbReference>
<evidence type="ECO:0000256" key="4">
    <source>
        <dbReference type="ARBA" id="ARBA00022679"/>
    </source>
</evidence>
<comment type="similarity">
    <text evidence="2 8">Belongs to the phosphoglycerate kinase family.</text>
</comment>
<evidence type="ECO:0000256" key="5">
    <source>
        <dbReference type="ARBA" id="ARBA00022741"/>
    </source>
</evidence>
<dbReference type="GO" id="GO:0006096">
    <property type="term" value="P:glycolytic process"/>
    <property type="evidence" value="ECO:0007669"/>
    <property type="project" value="InterPro"/>
</dbReference>
<dbReference type="Gene3D" id="3.40.50.1260">
    <property type="entry name" value="Phosphoglycerate kinase, N-terminal domain"/>
    <property type="match status" value="1"/>
</dbReference>
<evidence type="ECO:0000256" key="6">
    <source>
        <dbReference type="ARBA" id="ARBA00022777"/>
    </source>
</evidence>
<dbReference type="Proteomes" id="UP000823635">
    <property type="component" value="Unassembled WGS sequence"/>
</dbReference>
<dbReference type="GO" id="GO:0043531">
    <property type="term" value="F:ADP binding"/>
    <property type="evidence" value="ECO:0007669"/>
    <property type="project" value="TreeGrafter"/>
</dbReference>
<dbReference type="InterPro" id="IPR036043">
    <property type="entry name" value="Phosphoglycerate_kinase_sf"/>
</dbReference>
<evidence type="ECO:0000256" key="7">
    <source>
        <dbReference type="ARBA" id="ARBA00022840"/>
    </source>
</evidence>
<dbReference type="GO" id="GO:0006094">
    <property type="term" value="P:gluconeogenesis"/>
    <property type="evidence" value="ECO:0007669"/>
    <property type="project" value="TreeGrafter"/>
</dbReference>
<evidence type="ECO:0000256" key="3">
    <source>
        <dbReference type="ARBA" id="ARBA00013061"/>
    </source>
</evidence>
<sequence length="101" mass="11438">MQQSIDTYDFKGKKAIVRVDFNVPLNEQFQITDDTRIRAAIPTLKKVLAGGGALILMSHLGRPKGVTEKYSLKHIIYRIEELLGTKIKFAPDCMKAQDYVK</sequence>
<reference evidence="9" key="2">
    <citation type="journal article" date="2021" name="PeerJ">
        <title>Extensive microbial diversity within the chicken gut microbiome revealed by metagenomics and culture.</title>
        <authorList>
            <person name="Gilroy R."/>
            <person name="Ravi A."/>
            <person name="Getino M."/>
            <person name="Pursley I."/>
            <person name="Horton D.L."/>
            <person name="Alikhan N.F."/>
            <person name="Baker D."/>
            <person name="Gharbi K."/>
            <person name="Hall N."/>
            <person name="Watson M."/>
            <person name="Adriaenssens E.M."/>
            <person name="Foster-Nyarko E."/>
            <person name="Jarju S."/>
            <person name="Secka A."/>
            <person name="Antonio M."/>
            <person name="Oren A."/>
            <person name="Chaudhuri R.R."/>
            <person name="La Ragione R."/>
            <person name="Hildebrand F."/>
            <person name="Pallen M.J."/>
        </authorList>
    </citation>
    <scope>NUCLEOTIDE SEQUENCE</scope>
    <source>
        <strain evidence="9">15467</strain>
    </source>
</reference>
<evidence type="ECO:0000313" key="9">
    <source>
        <dbReference type="EMBL" id="MBO8428801.1"/>
    </source>
</evidence>
<keyword evidence="7" id="KW-0067">ATP-binding</keyword>
<gene>
    <name evidence="9" type="primary">pgk</name>
    <name evidence="9" type="ORF">IAC68_02565</name>
</gene>